<reference evidence="2 3" key="1">
    <citation type="submission" date="2019-02" db="EMBL/GenBank/DDBJ databases">
        <title>Genomic Encyclopedia of Type Strains, Phase IV (KMG-IV): sequencing the most valuable type-strain genomes for metagenomic binning, comparative biology and taxonomic classification.</title>
        <authorList>
            <person name="Goeker M."/>
        </authorList>
    </citation>
    <scope>NUCLEOTIDE SEQUENCE [LARGE SCALE GENOMIC DNA]</scope>
    <source>
        <strain evidence="2 3">DSM 10617</strain>
    </source>
</reference>
<feature type="domain" description="TPM" evidence="1">
    <location>
        <begin position="30"/>
        <end position="148"/>
    </location>
</feature>
<dbReference type="AlphaFoldDB" id="A0A4Q7LCG8"/>
<accession>A0A4Q7LCG8</accession>
<gene>
    <name evidence="2" type="ORF">EV685_3265</name>
</gene>
<sequence length="173" mass="18874">MSTTLLQRTWRVLRHLLADPRQVPRTLGDGALERLTARVQASEARHAGELRLCIEAGLPLSYLRRGAPARERAVMMFGKLRVWDTEANSGVLVYLLLADHAIEIVADRGLNPHVSPAQWQAIVDAMGPALAAGRFEEGLAIAIDRVGDLLQAHCPRIAGQADRNELGDAPALH</sequence>
<dbReference type="InterPro" id="IPR007621">
    <property type="entry name" value="TPM_dom"/>
</dbReference>
<evidence type="ECO:0000313" key="3">
    <source>
        <dbReference type="Proteomes" id="UP000293433"/>
    </source>
</evidence>
<dbReference type="Gene3D" id="3.10.310.50">
    <property type="match status" value="1"/>
</dbReference>
<name>A0A4Q7LCG8_9BURK</name>
<comment type="caution">
    <text evidence="2">The sequence shown here is derived from an EMBL/GenBank/DDBJ whole genome shotgun (WGS) entry which is preliminary data.</text>
</comment>
<dbReference type="Proteomes" id="UP000293433">
    <property type="component" value="Unassembled WGS sequence"/>
</dbReference>
<dbReference type="EMBL" id="SGWV01000011">
    <property type="protein sequence ID" value="RZS52076.1"/>
    <property type="molecule type" value="Genomic_DNA"/>
</dbReference>
<dbReference type="OrthoDB" id="5683663at2"/>
<dbReference type="RefSeq" id="WP_130483091.1">
    <property type="nucleotide sequence ID" value="NZ_SGWV01000011.1"/>
</dbReference>
<protein>
    <submittedName>
        <fullName evidence="2">TLP18.3/Psb32/MOLO-1 phosphatase superfamily protein</fullName>
    </submittedName>
</protein>
<dbReference type="PANTHER" id="PTHR30373:SF8">
    <property type="entry name" value="BLL7265 PROTEIN"/>
    <property type="match status" value="1"/>
</dbReference>
<organism evidence="2 3">
    <name type="scientific">Sphaerotilus mobilis</name>
    <dbReference type="NCBI Taxonomy" id="47994"/>
    <lineage>
        <taxon>Bacteria</taxon>
        <taxon>Pseudomonadati</taxon>
        <taxon>Pseudomonadota</taxon>
        <taxon>Betaproteobacteria</taxon>
        <taxon>Burkholderiales</taxon>
        <taxon>Sphaerotilaceae</taxon>
        <taxon>Sphaerotilus</taxon>
    </lineage>
</organism>
<dbReference type="Pfam" id="PF04536">
    <property type="entry name" value="TPM_phosphatase"/>
    <property type="match status" value="1"/>
</dbReference>
<dbReference type="PANTHER" id="PTHR30373">
    <property type="entry name" value="UPF0603 PROTEIN YGCG"/>
    <property type="match status" value="1"/>
</dbReference>
<evidence type="ECO:0000313" key="2">
    <source>
        <dbReference type="EMBL" id="RZS52076.1"/>
    </source>
</evidence>
<keyword evidence="3" id="KW-1185">Reference proteome</keyword>
<proteinExistence type="predicted"/>
<evidence type="ECO:0000259" key="1">
    <source>
        <dbReference type="Pfam" id="PF04536"/>
    </source>
</evidence>